<feature type="domain" description="IclR-ED" evidence="5">
    <location>
        <begin position="70"/>
        <end position="254"/>
    </location>
</feature>
<keyword evidence="7" id="KW-1185">Reference proteome</keyword>
<dbReference type="InterPro" id="IPR036388">
    <property type="entry name" value="WH-like_DNA-bd_sf"/>
</dbReference>
<dbReference type="SUPFAM" id="SSF46785">
    <property type="entry name" value="Winged helix' DNA-binding domain"/>
    <property type="match status" value="1"/>
</dbReference>
<dbReference type="Gene3D" id="3.30.450.40">
    <property type="match status" value="1"/>
</dbReference>
<name>A0A7Z0D534_9MICO</name>
<gene>
    <name evidence="6" type="ORF">BJY26_003353</name>
</gene>
<dbReference type="AlphaFoldDB" id="A0A7Z0D534"/>
<dbReference type="InterPro" id="IPR014757">
    <property type="entry name" value="Tscrpt_reg_IclR_C"/>
</dbReference>
<dbReference type="PROSITE" id="PS51078">
    <property type="entry name" value="ICLR_ED"/>
    <property type="match status" value="1"/>
</dbReference>
<keyword evidence="1" id="KW-0805">Transcription regulation</keyword>
<dbReference type="GO" id="GO:0003700">
    <property type="term" value="F:DNA-binding transcription factor activity"/>
    <property type="evidence" value="ECO:0007669"/>
    <property type="project" value="TreeGrafter"/>
</dbReference>
<sequence>MAADHDPAPAATRSMRILDLLEEAQGAPLTLSAIASALQIAKSSTSNLLSVLEDSNMIQRIPKGYRLGRRTAELGGAFARQFHQIREFFDICDSSDLLRSEVVQITMRDGTDSLYLARSEGSRYGLGIPIGSRLPLPQCATGNALLSRLTDDEIRELVAPIAPFPQLTRGSVTTVDQLLSSIRQTRKRAYAIDPNGSIEGVTGVAVPIDAWQPGDPPLAIGAALRSEAASKAQIELIGKELIEAATKLTNPWTLR</sequence>
<dbReference type="SUPFAM" id="SSF55781">
    <property type="entry name" value="GAF domain-like"/>
    <property type="match status" value="1"/>
</dbReference>
<accession>A0A7Z0D534</accession>
<dbReference type="GO" id="GO:0045892">
    <property type="term" value="P:negative regulation of DNA-templated transcription"/>
    <property type="evidence" value="ECO:0007669"/>
    <property type="project" value="TreeGrafter"/>
</dbReference>
<dbReference type="RefSeq" id="WP_179429325.1">
    <property type="nucleotide sequence ID" value="NZ_JACBZP010000001.1"/>
</dbReference>
<dbReference type="SMART" id="SM00346">
    <property type="entry name" value="HTH_ICLR"/>
    <property type="match status" value="1"/>
</dbReference>
<evidence type="ECO:0000313" key="7">
    <source>
        <dbReference type="Proteomes" id="UP000539111"/>
    </source>
</evidence>
<keyword evidence="3" id="KW-0804">Transcription</keyword>
<evidence type="ECO:0000256" key="2">
    <source>
        <dbReference type="ARBA" id="ARBA00023125"/>
    </source>
</evidence>
<proteinExistence type="predicted"/>
<dbReference type="Gene3D" id="1.10.10.10">
    <property type="entry name" value="Winged helix-like DNA-binding domain superfamily/Winged helix DNA-binding domain"/>
    <property type="match status" value="1"/>
</dbReference>
<dbReference type="GO" id="GO:0003677">
    <property type="term" value="F:DNA binding"/>
    <property type="evidence" value="ECO:0007669"/>
    <property type="project" value="UniProtKB-KW"/>
</dbReference>
<comment type="caution">
    <text evidence="6">The sequence shown here is derived from an EMBL/GenBank/DDBJ whole genome shotgun (WGS) entry which is preliminary data.</text>
</comment>
<protein>
    <submittedName>
        <fullName evidence="6">DNA-binding IclR family transcriptional regulator</fullName>
    </submittedName>
</protein>
<dbReference type="PANTHER" id="PTHR30136:SF24">
    <property type="entry name" value="HTH-TYPE TRANSCRIPTIONAL REPRESSOR ALLR"/>
    <property type="match status" value="1"/>
</dbReference>
<dbReference type="EMBL" id="JACBZP010000001">
    <property type="protein sequence ID" value="NYI69047.1"/>
    <property type="molecule type" value="Genomic_DNA"/>
</dbReference>
<evidence type="ECO:0000313" key="6">
    <source>
        <dbReference type="EMBL" id="NYI69047.1"/>
    </source>
</evidence>
<dbReference type="InterPro" id="IPR005471">
    <property type="entry name" value="Tscrpt_reg_IclR_N"/>
</dbReference>
<reference evidence="6 7" key="1">
    <citation type="submission" date="2020-07" db="EMBL/GenBank/DDBJ databases">
        <title>Sequencing the genomes of 1000 actinobacteria strains.</title>
        <authorList>
            <person name="Klenk H.-P."/>
        </authorList>
    </citation>
    <scope>NUCLEOTIDE SEQUENCE [LARGE SCALE GENOMIC DNA]</scope>
    <source>
        <strain evidence="6 7">DSM 26341</strain>
    </source>
</reference>
<dbReference type="InterPro" id="IPR050707">
    <property type="entry name" value="HTH_MetabolicPath_Reg"/>
</dbReference>
<dbReference type="Pfam" id="PF09339">
    <property type="entry name" value="HTH_IclR"/>
    <property type="match status" value="1"/>
</dbReference>
<dbReference type="InterPro" id="IPR029016">
    <property type="entry name" value="GAF-like_dom_sf"/>
</dbReference>
<evidence type="ECO:0000259" key="5">
    <source>
        <dbReference type="PROSITE" id="PS51078"/>
    </source>
</evidence>
<dbReference type="PROSITE" id="PS51077">
    <property type="entry name" value="HTH_ICLR"/>
    <property type="match status" value="1"/>
</dbReference>
<feature type="domain" description="HTH iclR-type" evidence="4">
    <location>
        <begin position="8"/>
        <end position="69"/>
    </location>
</feature>
<keyword evidence="2 6" id="KW-0238">DNA-binding</keyword>
<dbReference type="PANTHER" id="PTHR30136">
    <property type="entry name" value="HELIX-TURN-HELIX TRANSCRIPTIONAL REGULATOR, ICLR FAMILY"/>
    <property type="match status" value="1"/>
</dbReference>
<evidence type="ECO:0000259" key="4">
    <source>
        <dbReference type="PROSITE" id="PS51077"/>
    </source>
</evidence>
<organism evidence="6 7">
    <name type="scientific">Spelaeicoccus albus</name>
    <dbReference type="NCBI Taxonomy" id="1280376"/>
    <lineage>
        <taxon>Bacteria</taxon>
        <taxon>Bacillati</taxon>
        <taxon>Actinomycetota</taxon>
        <taxon>Actinomycetes</taxon>
        <taxon>Micrococcales</taxon>
        <taxon>Brevibacteriaceae</taxon>
        <taxon>Spelaeicoccus</taxon>
    </lineage>
</organism>
<dbReference type="InterPro" id="IPR036390">
    <property type="entry name" value="WH_DNA-bd_sf"/>
</dbReference>
<dbReference type="Pfam" id="PF01614">
    <property type="entry name" value="IclR_C"/>
    <property type="match status" value="1"/>
</dbReference>
<evidence type="ECO:0000256" key="1">
    <source>
        <dbReference type="ARBA" id="ARBA00023015"/>
    </source>
</evidence>
<evidence type="ECO:0000256" key="3">
    <source>
        <dbReference type="ARBA" id="ARBA00023163"/>
    </source>
</evidence>
<dbReference type="Proteomes" id="UP000539111">
    <property type="component" value="Unassembled WGS sequence"/>
</dbReference>